<protein>
    <submittedName>
        <fullName evidence="1">Aminotransferase</fullName>
    </submittedName>
</protein>
<name>A0A270NJ96_STEMA</name>
<dbReference type="InterPro" id="IPR036038">
    <property type="entry name" value="Aminotransferase-like"/>
</dbReference>
<proteinExistence type="predicted"/>
<keyword evidence="1" id="KW-0032">Aminotransferase</keyword>
<dbReference type="AlphaFoldDB" id="A0A270NJ96"/>
<organism evidence="1 2">
    <name type="scientific">Stenotrophomonas maltophilia</name>
    <name type="common">Pseudomonas maltophilia</name>
    <name type="synonym">Xanthomonas maltophilia</name>
    <dbReference type="NCBI Taxonomy" id="40324"/>
    <lineage>
        <taxon>Bacteria</taxon>
        <taxon>Pseudomonadati</taxon>
        <taxon>Pseudomonadota</taxon>
        <taxon>Gammaproteobacteria</taxon>
        <taxon>Lysobacterales</taxon>
        <taxon>Lysobacteraceae</taxon>
        <taxon>Stenotrophomonas</taxon>
        <taxon>Stenotrophomonas maltophilia group</taxon>
    </lineage>
</organism>
<dbReference type="InterPro" id="IPR001544">
    <property type="entry name" value="Aminotrans_IV"/>
</dbReference>
<evidence type="ECO:0000313" key="2">
    <source>
        <dbReference type="Proteomes" id="UP000216433"/>
    </source>
</evidence>
<dbReference type="Gene3D" id="3.30.470.10">
    <property type="match status" value="1"/>
</dbReference>
<comment type="caution">
    <text evidence="1">The sequence shown here is derived from an EMBL/GenBank/DDBJ whole genome shotgun (WGS) entry which is preliminary data.</text>
</comment>
<dbReference type="RefSeq" id="WP_095377783.1">
    <property type="nucleotide sequence ID" value="NZ_JAEDVB010000013.1"/>
</dbReference>
<dbReference type="GO" id="GO:0008483">
    <property type="term" value="F:transaminase activity"/>
    <property type="evidence" value="ECO:0007669"/>
    <property type="project" value="UniProtKB-KW"/>
</dbReference>
<dbReference type="NCBIfam" id="NF006734">
    <property type="entry name" value="PRK09266.1"/>
    <property type="match status" value="1"/>
</dbReference>
<evidence type="ECO:0000313" key="1">
    <source>
        <dbReference type="EMBL" id="PAM72107.1"/>
    </source>
</evidence>
<dbReference type="Proteomes" id="UP000216433">
    <property type="component" value="Unassembled WGS sequence"/>
</dbReference>
<sequence>MMVSCNGRAAQVEDLLPALVNYGHFTSLQVRGGAVQGLDLHLARLSQATRELFGSELDTVQVQAWMAQALQQALQQSGQADASLRVTVYSRRFDFRNPLAAVPVDVLVAVSAPVTLTVAKRVRSVAWQRELPQIKHVGTFGLFAERRAAMAEGFDDALFVTADGDVSEGSTWNLAVHDGERLLWPQAPALRGTAEALLKQHWPGPQATQPLRLADLAGVKAAFACNASGLWALEAIDGHVLPGSQALAEQGRAVLAAVAWDKLGSDPFCAAKGI</sequence>
<dbReference type="Pfam" id="PF01063">
    <property type="entry name" value="Aminotran_4"/>
    <property type="match status" value="1"/>
</dbReference>
<dbReference type="InterPro" id="IPR043132">
    <property type="entry name" value="BCAT-like_C"/>
</dbReference>
<accession>A0A270NJ96</accession>
<dbReference type="EMBL" id="NJGC01000008">
    <property type="protein sequence ID" value="PAM72107.1"/>
    <property type="molecule type" value="Genomic_DNA"/>
</dbReference>
<gene>
    <name evidence="1" type="ORF">CEK00_08925</name>
</gene>
<dbReference type="Gene3D" id="3.20.10.10">
    <property type="entry name" value="D-amino Acid Aminotransferase, subunit A, domain 2"/>
    <property type="match status" value="1"/>
</dbReference>
<dbReference type="SUPFAM" id="SSF56752">
    <property type="entry name" value="D-aminoacid aminotransferase-like PLP-dependent enzymes"/>
    <property type="match status" value="1"/>
</dbReference>
<keyword evidence="1" id="KW-0808">Transferase</keyword>
<dbReference type="InterPro" id="IPR043131">
    <property type="entry name" value="BCAT-like_N"/>
</dbReference>
<reference evidence="1 2" key="1">
    <citation type="submission" date="2017-06" db="EMBL/GenBank/DDBJ databases">
        <title>Genome sequencing and assembly of Stenotrophomonas maltophilia DF07.</title>
        <authorList>
            <person name="Iyer R."/>
        </authorList>
    </citation>
    <scope>NUCLEOTIDE SEQUENCE [LARGE SCALE GENOMIC DNA]</scope>
    <source>
        <strain evidence="1 2">DF07</strain>
    </source>
</reference>